<dbReference type="EMBL" id="AP024329">
    <property type="protein sequence ID" value="BCQ35861.1"/>
    <property type="molecule type" value="Genomic_DNA"/>
</dbReference>
<dbReference type="NCBIfam" id="NF008610">
    <property type="entry name" value="PRK11587.1"/>
    <property type="match status" value="1"/>
</dbReference>
<dbReference type="SFLD" id="SFLDG01129">
    <property type="entry name" value="C1.5:_HAD__Beta-PGM__Phosphata"/>
    <property type="match status" value="1"/>
</dbReference>
<sequence>MRSRKLSTPEKEDAVKCKGFLFDLDGTLVDSLTVVERAWKNWGKRHGIDPDEVLGFIHGKQAITSLRHFMAGASADAIQQEFIALEKMEAEDTDGIVALPGALALLAQLDEMDIPWAIVTSGSVPVASARHAAAGLPAPAAFVTAERVERGKPEPDAYLLGAQLLDLEPEECVVVEDAAAGILSGLSAGCHVIAVNVPVDAPRLEDVDMVLTSLDELIIHKNADGSVNIHRKH</sequence>
<protein>
    <submittedName>
        <fullName evidence="2">Sugar phosphatase YfbT</fullName>
    </submittedName>
</protein>
<organism evidence="2 3">
    <name type="scientific">Erwinia rhapontici</name>
    <name type="common">Pectobacterium rhapontici</name>
    <dbReference type="NCBI Taxonomy" id="55212"/>
    <lineage>
        <taxon>Bacteria</taxon>
        <taxon>Pseudomonadati</taxon>
        <taxon>Pseudomonadota</taxon>
        <taxon>Gammaproteobacteria</taxon>
        <taxon>Enterobacterales</taxon>
        <taxon>Erwiniaceae</taxon>
        <taxon>Erwinia</taxon>
    </lineage>
</organism>
<dbReference type="InterPro" id="IPR051806">
    <property type="entry name" value="HAD-like_SPP"/>
</dbReference>
<dbReference type="SUPFAM" id="SSF56784">
    <property type="entry name" value="HAD-like"/>
    <property type="match status" value="1"/>
</dbReference>
<dbReference type="SFLD" id="SFLDS00003">
    <property type="entry name" value="Haloacid_Dehalogenase"/>
    <property type="match status" value="1"/>
</dbReference>
<reference evidence="2 3" key="1">
    <citation type="submission" date="2021-01" db="EMBL/GenBank/DDBJ databases">
        <title>Complete genome sequence of Erwinia rhapontici MAFF 311153.</title>
        <authorList>
            <person name="Morohoshi T."/>
            <person name="Someya N."/>
        </authorList>
    </citation>
    <scope>NUCLEOTIDE SEQUENCE [LARGE SCALE GENOMIC DNA]</scope>
    <source>
        <strain evidence="2 3">MAFF 311153</strain>
    </source>
</reference>
<evidence type="ECO:0000256" key="1">
    <source>
        <dbReference type="ARBA" id="ARBA00022723"/>
    </source>
</evidence>
<proteinExistence type="predicted"/>
<evidence type="ECO:0000313" key="2">
    <source>
        <dbReference type="EMBL" id="BCQ35861.1"/>
    </source>
</evidence>
<evidence type="ECO:0000313" key="3">
    <source>
        <dbReference type="Proteomes" id="UP000677515"/>
    </source>
</evidence>
<dbReference type="NCBIfam" id="TIGR01509">
    <property type="entry name" value="HAD-SF-IA-v3"/>
    <property type="match status" value="1"/>
</dbReference>
<dbReference type="InterPro" id="IPR023214">
    <property type="entry name" value="HAD_sf"/>
</dbReference>
<dbReference type="InterPro" id="IPR036412">
    <property type="entry name" value="HAD-like_sf"/>
</dbReference>
<dbReference type="Proteomes" id="UP000677515">
    <property type="component" value="Chromosome"/>
</dbReference>
<keyword evidence="1" id="KW-0479">Metal-binding</keyword>
<name>A0ABN6DMJ8_ERWRD</name>
<dbReference type="PANTHER" id="PTHR43481:SF4">
    <property type="entry name" value="GLYCEROL-1-PHOSPHATE PHOSPHOHYDROLASE 1-RELATED"/>
    <property type="match status" value="1"/>
</dbReference>
<dbReference type="InterPro" id="IPR006439">
    <property type="entry name" value="HAD-SF_hydro_IA"/>
</dbReference>
<dbReference type="Gene3D" id="1.10.150.240">
    <property type="entry name" value="Putative phosphatase, domain 2"/>
    <property type="match status" value="1"/>
</dbReference>
<accession>A0ABN6DMJ8</accession>
<dbReference type="Pfam" id="PF00702">
    <property type="entry name" value="Hydrolase"/>
    <property type="match status" value="1"/>
</dbReference>
<keyword evidence="3" id="KW-1185">Reference proteome</keyword>
<dbReference type="Gene3D" id="3.40.50.1000">
    <property type="entry name" value="HAD superfamily/HAD-like"/>
    <property type="match status" value="1"/>
</dbReference>
<dbReference type="PANTHER" id="PTHR43481">
    <property type="entry name" value="FRUCTOSE-1-PHOSPHATE PHOSPHATASE"/>
    <property type="match status" value="1"/>
</dbReference>
<dbReference type="InterPro" id="IPR023198">
    <property type="entry name" value="PGP-like_dom2"/>
</dbReference>
<gene>
    <name evidence="2" type="primary">yfbT</name>
    <name evidence="2" type="ORF">ERHA53_32040</name>
</gene>
<dbReference type="PRINTS" id="PR00413">
    <property type="entry name" value="HADHALOGNASE"/>
</dbReference>